<gene>
    <name evidence="3" type="ORF">BS47DRAFT_863823</name>
</gene>
<keyword evidence="4" id="KW-1185">Reference proteome</keyword>
<evidence type="ECO:0000313" key="4">
    <source>
        <dbReference type="Proteomes" id="UP000886523"/>
    </source>
</evidence>
<feature type="compositionally biased region" description="Basic residues" evidence="1">
    <location>
        <begin position="9"/>
        <end position="20"/>
    </location>
</feature>
<dbReference type="Pfam" id="PF12937">
    <property type="entry name" value="F-box-like"/>
    <property type="match status" value="1"/>
</dbReference>
<comment type="caution">
    <text evidence="3">The sequence shown here is derived from an EMBL/GenBank/DDBJ whole genome shotgun (WGS) entry which is preliminary data.</text>
</comment>
<dbReference type="InterPro" id="IPR001810">
    <property type="entry name" value="F-box_dom"/>
</dbReference>
<protein>
    <recommendedName>
        <fullName evidence="2">F-box domain-containing protein</fullName>
    </recommendedName>
</protein>
<sequence length="246" mass="28147">MGCVGGKASTRRRKSKKSKHTSPGQLATINDLPVETLLEICSYTKPIDIVHITRTNTFLRQLVRNHDKIWRIARQNVVPDLPDCPPGISELKYAIFVFGKKCMICGASGPLERKHRFNLRACYDCLWSTLLGISDPAYVDTYRMVFKACSHCLCGLVVSMPGAVINQWCGSTWTPPGEQGFDRSDTLKLQMDLWQAKKAAEKRKVVDEWEFRFQVRSELRFKIKAWMATHEPYVDEAGIFMDRENQ</sequence>
<dbReference type="SUPFAM" id="SSF81383">
    <property type="entry name" value="F-box domain"/>
    <property type="match status" value="1"/>
</dbReference>
<evidence type="ECO:0000259" key="2">
    <source>
        <dbReference type="PROSITE" id="PS50181"/>
    </source>
</evidence>
<accession>A0A9P6B1E8</accession>
<organism evidence="3 4">
    <name type="scientific">Hydnum rufescens UP504</name>
    <dbReference type="NCBI Taxonomy" id="1448309"/>
    <lineage>
        <taxon>Eukaryota</taxon>
        <taxon>Fungi</taxon>
        <taxon>Dikarya</taxon>
        <taxon>Basidiomycota</taxon>
        <taxon>Agaricomycotina</taxon>
        <taxon>Agaricomycetes</taxon>
        <taxon>Cantharellales</taxon>
        <taxon>Hydnaceae</taxon>
        <taxon>Hydnum</taxon>
    </lineage>
</organism>
<proteinExistence type="predicted"/>
<name>A0A9P6B1E8_9AGAM</name>
<dbReference type="Proteomes" id="UP000886523">
    <property type="component" value="Unassembled WGS sequence"/>
</dbReference>
<dbReference type="AlphaFoldDB" id="A0A9P6B1E8"/>
<evidence type="ECO:0000313" key="3">
    <source>
        <dbReference type="EMBL" id="KAF9514591.1"/>
    </source>
</evidence>
<reference evidence="3" key="1">
    <citation type="journal article" date="2020" name="Nat. Commun.">
        <title>Large-scale genome sequencing of mycorrhizal fungi provides insights into the early evolution of symbiotic traits.</title>
        <authorList>
            <person name="Miyauchi S."/>
            <person name="Kiss E."/>
            <person name="Kuo A."/>
            <person name="Drula E."/>
            <person name="Kohler A."/>
            <person name="Sanchez-Garcia M."/>
            <person name="Morin E."/>
            <person name="Andreopoulos B."/>
            <person name="Barry K.W."/>
            <person name="Bonito G."/>
            <person name="Buee M."/>
            <person name="Carver A."/>
            <person name="Chen C."/>
            <person name="Cichocki N."/>
            <person name="Clum A."/>
            <person name="Culley D."/>
            <person name="Crous P.W."/>
            <person name="Fauchery L."/>
            <person name="Girlanda M."/>
            <person name="Hayes R.D."/>
            <person name="Keri Z."/>
            <person name="LaButti K."/>
            <person name="Lipzen A."/>
            <person name="Lombard V."/>
            <person name="Magnuson J."/>
            <person name="Maillard F."/>
            <person name="Murat C."/>
            <person name="Nolan M."/>
            <person name="Ohm R.A."/>
            <person name="Pangilinan J."/>
            <person name="Pereira M.F."/>
            <person name="Perotto S."/>
            <person name="Peter M."/>
            <person name="Pfister S."/>
            <person name="Riley R."/>
            <person name="Sitrit Y."/>
            <person name="Stielow J.B."/>
            <person name="Szollosi G."/>
            <person name="Zifcakova L."/>
            <person name="Stursova M."/>
            <person name="Spatafora J.W."/>
            <person name="Tedersoo L."/>
            <person name="Vaario L.M."/>
            <person name="Yamada A."/>
            <person name="Yan M."/>
            <person name="Wang P."/>
            <person name="Xu J."/>
            <person name="Bruns T."/>
            <person name="Baldrian P."/>
            <person name="Vilgalys R."/>
            <person name="Dunand C."/>
            <person name="Henrissat B."/>
            <person name="Grigoriev I.V."/>
            <person name="Hibbett D."/>
            <person name="Nagy L.G."/>
            <person name="Martin F.M."/>
        </authorList>
    </citation>
    <scope>NUCLEOTIDE SEQUENCE</scope>
    <source>
        <strain evidence="3">UP504</strain>
    </source>
</reference>
<dbReference type="SMART" id="SM00256">
    <property type="entry name" value="FBOX"/>
    <property type="match status" value="1"/>
</dbReference>
<dbReference type="OrthoDB" id="2322499at2759"/>
<dbReference type="InterPro" id="IPR036047">
    <property type="entry name" value="F-box-like_dom_sf"/>
</dbReference>
<dbReference type="EMBL" id="MU128959">
    <property type="protein sequence ID" value="KAF9514591.1"/>
    <property type="molecule type" value="Genomic_DNA"/>
</dbReference>
<feature type="region of interest" description="Disordered" evidence="1">
    <location>
        <begin position="1"/>
        <end position="24"/>
    </location>
</feature>
<feature type="domain" description="F-box" evidence="2">
    <location>
        <begin position="26"/>
        <end position="73"/>
    </location>
</feature>
<evidence type="ECO:0000256" key="1">
    <source>
        <dbReference type="SAM" id="MobiDB-lite"/>
    </source>
</evidence>
<dbReference type="PROSITE" id="PS50181">
    <property type="entry name" value="FBOX"/>
    <property type="match status" value="1"/>
</dbReference>